<keyword evidence="2" id="KW-0472">Membrane</keyword>
<dbReference type="Proteomes" id="UP000237082">
    <property type="component" value="Unassembled WGS sequence"/>
</dbReference>
<organism evidence="3 4">
    <name type="scientific">Chromobacterium alticapitis</name>
    <dbReference type="NCBI Taxonomy" id="2073169"/>
    <lineage>
        <taxon>Bacteria</taxon>
        <taxon>Pseudomonadati</taxon>
        <taxon>Pseudomonadota</taxon>
        <taxon>Betaproteobacteria</taxon>
        <taxon>Neisseriales</taxon>
        <taxon>Chromobacteriaceae</taxon>
        <taxon>Chromobacterium</taxon>
    </lineage>
</organism>
<feature type="region of interest" description="Disordered" evidence="1">
    <location>
        <begin position="294"/>
        <end position="314"/>
    </location>
</feature>
<comment type="caution">
    <text evidence="3">The sequence shown here is derived from an EMBL/GenBank/DDBJ whole genome shotgun (WGS) entry which is preliminary data.</text>
</comment>
<reference evidence="4" key="1">
    <citation type="submission" date="2018-02" db="EMBL/GenBank/DDBJ databases">
        <authorList>
            <person name="O'Hara-Hanley K."/>
            <person name="Soby S."/>
        </authorList>
    </citation>
    <scope>NUCLEOTIDE SEQUENCE [LARGE SCALE GENOMIC DNA]</scope>
    <source>
        <strain evidence="4">MWU14-2602</strain>
    </source>
</reference>
<evidence type="ECO:0000313" key="4">
    <source>
        <dbReference type="Proteomes" id="UP000237082"/>
    </source>
</evidence>
<sequence>MIAPVQPWRWIRLEIGLAVNGGLQYALFINHPLFWPAVGLSSLLIALLLLWPIPAAAPAPAPEDPQHAGYWHSVAAHVYALLPLWAGHIALGREQIDDAAGQLTIRFDAMLSQLGGSQDPAADPAHPVIAAQGALSDALETLQLPPPLQKRLQPQVQQLKQAGRQLAEMVQNLLGTADSPPSAIEKINEQARQLLRQLESLDGDIHASCHSCKLRMDGAPSSVDLQTTIQEVLIHLQFQDRVSQILSHVQNDIWQLETMLHEALHSGGDALPEPPDTEAWLNALKNSYTTHEQRALHNREHNDKTPGASDITFF</sequence>
<evidence type="ECO:0000256" key="1">
    <source>
        <dbReference type="SAM" id="MobiDB-lite"/>
    </source>
</evidence>
<gene>
    <name evidence="3" type="ORF">C2I19_09835</name>
</gene>
<proteinExistence type="predicted"/>
<keyword evidence="2" id="KW-0812">Transmembrane</keyword>
<evidence type="ECO:0000313" key="3">
    <source>
        <dbReference type="EMBL" id="POZ62114.1"/>
    </source>
</evidence>
<dbReference type="AlphaFoldDB" id="A0A2S5DGE2"/>
<keyword evidence="4" id="KW-1185">Reference proteome</keyword>
<dbReference type="SUPFAM" id="SSF75708">
    <property type="entry name" value="Chemotaxis phosphatase CheZ"/>
    <property type="match status" value="1"/>
</dbReference>
<dbReference type="EMBL" id="PQWB01000036">
    <property type="protein sequence ID" value="POZ62114.1"/>
    <property type="molecule type" value="Genomic_DNA"/>
</dbReference>
<accession>A0A2S5DGE2</accession>
<protein>
    <recommendedName>
        <fullName evidence="5">Chemotaxis protein</fullName>
    </recommendedName>
</protein>
<feature type="transmembrane region" description="Helical" evidence="2">
    <location>
        <begin position="33"/>
        <end position="51"/>
    </location>
</feature>
<evidence type="ECO:0000256" key="2">
    <source>
        <dbReference type="SAM" id="Phobius"/>
    </source>
</evidence>
<evidence type="ECO:0008006" key="5">
    <source>
        <dbReference type="Google" id="ProtNLM"/>
    </source>
</evidence>
<name>A0A2S5DGE2_9NEIS</name>
<keyword evidence="2" id="KW-1133">Transmembrane helix</keyword>
<feature type="compositionally biased region" description="Basic and acidic residues" evidence="1">
    <location>
        <begin position="294"/>
        <end position="304"/>
    </location>
</feature>